<dbReference type="Proteomes" id="UP000301870">
    <property type="component" value="Unplaced"/>
</dbReference>
<proteinExistence type="predicted"/>
<protein>
    <submittedName>
        <fullName evidence="2">Kielin/chordin-like protein</fullName>
    </submittedName>
</protein>
<gene>
    <name evidence="2" type="primary">LOC111362618</name>
</gene>
<dbReference type="RefSeq" id="XP_022835087.1">
    <property type="nucleotide sequence ID" value="XM_022979319.1"/>
</dbReference>
<evidence type="ECO:0000313" key="2">
    <source>
        <dbReference type="RefSeq" id="XP_022835087.1"/>
    </source>
</evidence>
<name>A0A9J7EP00_SPOLT</name>
<evidence type="ECO:0000313" key="1">
    <source>
        <dbReference type="Proteomes" id="UP000301870"/>
    </source>
</evidence>
<dbReference type="KEGG" id="sliu:111362618"/>
<reference evidence="2" key="1">
    <citation type="submission" date="2025-08" db="UniProtKB">
        <authorList>
            <consortium name="RefSeq"/>
        </authorList>
    </citation>
    <scope>IDENTIFICATION</scope>
    <source>
        <strain evidence="2">Ishihara</strain>
        <tissue evidence="2">Whole body</tissue>
    </source>
</reference>
<organism evidence="1 2">
    <name type="scientific">Spodoptera litura</name>
    <name type="common">Asian cotton leafworm</name>
    <dbReference type="NCBI Taxonomy" id="69820"/>
    <lineage>
        <taxon>Eukaryota</taxon>
        <taxon>Metazoa</taxon>
        <taxon>Ecdysozoa</taxon>
        <taxon>Arthropoda</taxon>
        <taxon>Hexapoda</taxon>
        <taxon>Insecta</taxon>
        <taxon>Pterygota</taxon>
        <taxon>Neoptera</taxon>
        <taxon>Endopterygota</taxon>
        <taxon>Lepidoptera</taxon>
        <taxon>Glossata</taxon>
        <taxon>Ditrysia</taxon>
        <taxon>Noctuoidea</taxon>
        <taxon>Noctuidae</taxon>
        <taxon>Amphipyrinae</taxon>
        <taxon>Spodoptera</taxon>
    </lineage>
</organism>
<sequence>MLRMTEQEILGGENKKCKVGERFRLGACNYCYCNEHGVRICSRHNCNYKSDVNKTKYSPKQYKEEQCKIGYRFRLDTCNYCYCNEHRKLICSKHKCEGSIPPPAYLRSPFDMDCEVGHVLVDSCIICTCTENKTYVCVPENKDECEPLDISQRINSDEDRCVDGSKRPVNDCNYCICRDGIEFCTQKPCWNNIQTPYIFLEPECDEDTPIPSPDPCNTCICVDSDILCTNIPCIHHTRTSDLSIVNQKYCVNGEVHSMNDGCNLCICMNKKIICTKKRCYDIFRSGVTELEMVHSLLQSAYSQSQMTQSAPGSDCSQNKLYRPEDDDPDCPNVCICDGNELLCTRRKCDTKVSTFIKAKTGFRSRPTRYEPLKRHVCNEGDQIPTDSSCLVCVCLHGGPVCKPVRCSENPNLRYDSDDESEEFKKFFKGLLGTQNNFNKPGKDSTFCKPFTFFSPNGNRFCRNCFCLHNGLALCLLGLCKYHRDDHKPIVRVDQKKPCVPGDVARPGRCVYCTCTSKAVWSCGKADTDMTTCKNAICEENDEFHMGFSPYCAECKCILNQRYCSIDVKSCPDYSDVKCPIGTIIQNPREFCSICVCGGYDDGAKNMCFTESKCVKQVINHYTL</sequence>
<keyword evidence="1" id="KW-1185">Reference proteome</keyword>
<dbReference type="OrthoDB" id="7492457at2759"/>
<accession>A0A9J7EP00</accession>
<dbReference type="AlphaFoldDB" id="A0A9J7EP00"/>
<dbReference type="GeneID" id="111362618"/>